<dbReference type="Pfam" id="PF00005">
    <property type="entry name" value="ABC_tran"/>
    <property type="match status" value="1"/>
</dbReference>
<evidence type="ECO:0000256" key="2">
    <source>
        <dbReference type="ARBA" id="ARBA00022448"/>
    </source>
</evidence>
<comment type="caution">
    <text evidence="6">The sequence shown here is derived from an EMBL/GenBank/DDBJ whole genome shotgun (WGS) entry which is preliminary data.</text>
</comment>
<dbReference type="SUPFAM" id="SSF52540">
    <property type="entry name" value="P-loop containing nucleoside triphosphate hydrolases"/>
    <property type="match status" value="1"/>
</dbReference>
<accession>A0A0F9SQI0</accession>
<keyword evidence="4" id="KW-0067">ATP-binding</keyword>
<dbReference type="GO" id="GO:0016887">
    <property type="term" value="F:ATP hydrolysis activity"/>
    <property type="evidence" value="ECO:0007669"/>
    <property type="project" value="InterPro"/>
</dbReference>
<feature type="domain" description="ABC transporter" evidence="5">
    <location>
        <begin position="7"/>
        <end position="238"/>
    </location>
</feature>
<evidence type="ECO:0000313" key="6">
    <source>
        <dbReference type="EMBL" id="KKN31433.1"/>
    </source>
</evidence>
<comment type="similarity">
    <text evidence="1">Belongs to the ABC transporter superfamily.</text>
</comment>
<dbReference type="GO" id="GO:0005524">
    <property type="term" value="F:ATP binding"/>
    <property type="evidence" value="ECO:0007669"/>
    <property type="project" value="UniProtKB-KW"/>
</dbReference>
<evidence type="ECO:0000256" key="3">
    <source>
        <dbReference type="ARBA" id="ARBA00022741"/>
    </source>
</evidence>
<dbReference type="InterPro" id="IPR050763">
    <property type="entry name" value="ABC_transporter_ATP-binding"/>
</dbReference>
<dbReference type="PROSITE" id="PS00211">
    <property type="entry name" value="ABC_TRANSPORTER_1"/>
    <property type="match status" value="1"/>
</dbReference>
<dbReference type="PANTHER" id="PTHR42711">
    <property type="entry name" value="ABC TRANSPORTER ATP-BINDING PROTEIN"/>
    <property type="match status" value="1"/>
</dbReference>
<proteinExistence type="inferred from homology"/>
<evidence type="ECO:0000256" key="1">
    <source>
        <dbReference type="ARBA" id="ARBA00005417"/>
    </source>
</evidence>
<keyword evidence="2" id="KW-0813">Transport</keyword>
<evidence type="ECO:0000256" key="4">
    <source>
        <dbReference type="ARBA" id="ARBA00022840"/>
    </source>
</evidence>
<dbReference type="AlphaFoldDB" id="A0A0F9SQI0"/>
<dbReference type="PROSITE" id="PS50893">
    <property type="entry name" value="ABC_TRANSPORTER_2"/>
    <property type="match status" value="1"/>
</dbReference>
<organism evidence="6">
    <name type="scientific">marine sediment metagenome</name>
    <dbReference type="NCBI Taxonomy" id="412755"/>
    <lineage>
        <taxon>unclassified sequences</taxon>
        <taxon>metagenomes</taxon>
        <taxon>ecological metagenomes</taxon>
    </lineage>
</organism>
<protein>
    <recommendedName>
        <fullName evidence="5">ABC transporter domain-containing protein</fullName>
    </recommendedName>
</protein>
<dbReference type="Gene3D" id="3.40.50.300">
    <property type="entry name" value="P-loop containing nucleotide triphosphate hydrolases"/>
    <property type="match status" value="1"/>
</dbReference>
<dbReference type="EMBL" id="LAZR01002328">
    <property type="protein sequence ID" value="KKN31433.1"/>
    <property type="molecule type" value="Genomic_DNA"/>
</dbReference>
<dbReference type="InterPro" id="IPR027417">
    <property type="entry name" value="P-loop_NTPase"/>
</dbReference>
<keyword evidence="3" id="KW-0547">Nucleotide-binding</keyword>
<reference evidence="6" key="1">
    <citation type="journal article" date="2015" name="Nature">
        <title>Complex archaea that bridge the gap between prokaryotes and eukaryotes.</title>
        <authorList>
            <person name="Spang A."/>
            <person name="Saw J.H."/>
            <person name="Jorgensen S.L."/>
            <person name="Zaremba-Niedzwiedzka K."/>
            <person name="Martijn J."/>
            <person name="Lind A.E."/>
            <person name="van Eijk R."/>
            <person name="Schleper C."/>
            <person name="Guy L."/>
            <person name="Ettema T.J."/>
        </authorList>
    </citation>
    <scope>NUCLEOTIDE SEQUENCE</scope>
</reference>
<evidence type="ECO:0000259" key="5">
    <source>
        <dbReference type="PROSITE" id="PS50893"/>
    </source>
</evidence>
<dbReference type="SMART" id="SM00382">
    <property type="entry name" value="AAA"/>
    <property type="match status" value="1"/>
</dbReference>
<dbReference type="InterPro" id="IPR003439">
    <property type="entry name" value="ABC_transporter-like_ATP-bd"/>
</dbReference>
<sequence length="306" mass="35454">MLNNYIIQTFDLSKVYKLKGKKKEITALNNVNISIRENEIFGLLGPNGAGKTTMIQILTTLLQPTSGYALIDGFNIIKRPKRAKNRVALMLESSMLYYRITGFENLKFFCKIYQVQNYREKIYKIADELGLTEWLKQYVEYYSSGMKMKLALCRTLLLERKILFLDEPTLGLDVSTKNLITDKLRKVKKTIFLCSHDLSVVEKLCDRVAFINKGTIQKIGTKEDIRRMIQTEIKLEVNINKNKKSLKEELLNHDFITEVTNTKKGYIIGLEERKNYRSLLSILVNFEILGINELGESLEDLFLKII</sequence>
<dbReference type="InterPro" id="IPR003593">
    <property type="entry name" value="AAA+_ATPase"/>
</dbReference>
<name>A0A0F9SQI0_9ZZZZ</name>
<dbReference type="InterPro" id="IPR017871">
    <property type="entry name" value="ABC_transporter-like_CS"/>
</dbReference>
<dbReference type="PANTHER" id="PTHR42711:SF5">
    <property type="entry name" value="ABC TRANSPORTER ATP-BINDING PROTEIN NATA"/>
    <property type="match status" value="1"/>
</dbReference>
<gene>
    <name evidence="6" type="ORF">LCGC14_0823920</name>
</gene>